<dbReference type="Pfam" id="PF00072">
    <property type="entry name" value="Response_reg"/>
    <property type="match status" value="1"/>
</dbReference>
<name>A0A1E5Q5S3_9PROT</name>
<dbReference type="AlphaFoldDB" id="A0A1E5Q5S3"/>
<dbReference type="OrthoDB" id="1682174at2"/>
<feature type="modified residue" description="4-aspartylphosphate" evidence="2">
    <location>
        <position position="74"/>
    </location>
</feature>
<evidence type="ECO:0000313" key="4">
    <source>
        <dbReference type="EMBL" id="OEJ65745.1"/>
    </source>
</evidence>
<dbReference type="PANTHER" id="PTHR44591">
    <property type="entry name" value="STRESS RESPONSE REGULATOR PROTEIN 1"/>
    <property type="match status" value="1"/>
</dbReference>
<accession>A0A1E5Q5S3</accession>
<reference evidence="5" key="1">
    <citation type="submission" date="2016-07" db="EMBL/GenBank/DDBJ databases">
        <authorList>
            <person name="Florea S."/>
            <person name="Webb J.S."/>
            <person name="Jaromczyk J."/>
            <person name="Schardl C.L."/>
        </authorList>
    </citation>
    <scope>NUCLEOTIDE SEQUENCE [LARGE SCALE GENOMIC DNA]</scope>
    <source>
        <strain evidence="5">MV-1</strain>
    </source>
</reference>
<feature type="domain" description="Response regulatory" evidence="3">
    <location>
        <begin position="22"/>
        <end position="141"/>
    </location>
</feature>
<dbReference type="GO" id="GO:0000160">
    <property type="term" value="P:phosphorelay signal transduction system"/>
    <property type="evidence" value="ECO:0007669"/>
    <property type="project" value="InterPro"/>
</dbReference>
<dbReference type="InterPro" id="IPR001789">
    <property type="entry name" value="Sig_transdc_resp-reg_receiver"/>
</dbReference>
<dbReference type="PANTHER" id="PTHR44591:SF3">
    <property type="entry name" value="RESPONSE REGULATORY DOMAIN-CONTAINING PROTEIN"/>
    <property type="match status" value="1"/>
</dbReference>
<evidence type="ECO:0000313" key="5">
    <source>
        <dbReference type="Proteomes" id="UP000095347"/>
    </source>
</evidence>
<comment type="caution">
    <text evidence="4">The sequence shown here is derived from an EMBL/GenBank/DDBJ whole genome shotgun (WGS) entry which is preliminary data.</text>
</comment>
<dbReference type="SUPFAM" id="SSF52172">
    <property type="entry name" value="CheY-like"/>
    <property type="match status" value="1"/>
</dbReference>
<dbReference type="EMBL" id="MCGG01000045">
    <property type="protein sequence ID" value="OEJ65745.1"/>
    <property type="molecule type" value="Genomic_DNA"/>
</dbReference>
<gene>
    <name evidence="4" type="ORF">BEN30_00330</name>
</gene>
<protein>
    <recommendedName>
        <fullName evidence="3">Response regulatory domain-containing protein</fullName>
    </recommendedName>
</protein>
<sequence length="149" mass="16295">MNLGGAMADFDDKKNSATSKAIIFLVEDRSTQAELIVLLLNKIGFNKVRVFLDANSALEAFHDNPEAVDMIISDFNMPEMSGVDLLIAVRTSKFNNKVPFVVVSGIHNTNAALTASHHGADAFIAKPFDHYKLAEKIKPLLLHQSVSLT</sequence>
<dbReference type="InterPro" id="IPR011006">
    <property type="entry name" value="CheY-like_superfamily"/>
</dbReference>
<evidence type="ECO:0000259" key="3">
    <source>
        <dbReference type="PROSITE" id="PS50110"/>
    </source>
</evidence>
<keyword evidence="1 2" id="KW-0597">Phosphoprotein</keyword>
<dbReference type="PROSITE" id="PS50110">
    <property type="entry name" value="RESPONSE_REGULATORY"/>
    <property type="match status" value="1"/>
</dbReference>
<proteinExistence type="predicted"/>
<dbReference type="SMART" id="SM00448">
    <property type="entry name" value="REC"/>
    <property type="match status" value="1"/>
</dbReference>
<organism evidence="4 5">
    <name type="scientific">Magnetovibrio blakemorei</name>
    <dbReference type="NCBI Taxonomy" id="28181"/>
    <lineage>
        <taxon>Bacteria</taxon>
        <taxon>Pseudomonadati</taxon>
        <taxon>Pseudomonadota</taxon>
        <taxon>Alphaproteobacteria</taxon>
        <taxon>Rhodospirillales</taxon>
        <taxon>Magnetovibrionaceae</taxon>
        <taxon>Magnetovibrio</taxon>
    </lineage>
</organism>
<dbReference type="Gene3D" id="3.40.50.2300">
    <property type="match status" value="1"/>
</dbReference>
<evidence type="ECO:0000256" key="1">
    <source>
        <dbReference type="ARBA" id="ARBA00022553"/>
    </source>
</evidence>
<evidence type="ECO:0000256" key="2">
    <source>
        <dbReference type="PROSITE-ProRule" id="PRU00169"/>
    </source>
</evidence>
<keyword evidence="5" id="KW-1185">Reference proteome</keyword>
<dbReference type="InterPro" id="IPR050595">
    <property type="entry name" value="Bact_response_regulator"/>
</dbReference>
<dbReference type="Proteomes" id="UP000095347">
    <property type="component" value="Unassembled WGS sequence"/>
</dbReference>
<dbReference type="STRING" id="28181.BEN30_00330"/>